<dbReference type="GO" id="GO:0016853">
    <property type="term" value="F:isomerase activity"/>
    <property type="evidence" value="ECO:0007669"/>
    <property type="project" value="UniProtKB-KW"/>
</dbReference>
<keyword evidence="4" id="KW-1185">Reference proteome</keyword>
<proteinExistence type="predicted"/>
<accession>A0ABX5VPH6</accession>
<keyword evidence="1" id="KW-0119">Carbohydrate metabolism</keyword>
<feature type="domain" description="Xylose isomerase-like TIM barrel" evidence="2">
    <location>
        <begin position="22"/>
        <end position="274"/>
    </location>
</feature>
<evidence type="ECO:0000313" key="3">
    <source>
        <dbReference type="EMBL" id="QDB78445.1"/>
    </source>
</evidence>
<dbReference type="Pfam" id="PF01261">
    <property type="entry name" value="AP_endonuc_2"/>
    <property type="match status" value="1"/>
</dbReference>
<sequence length="292" mass="31288">MTMRLSYGTNGFTDHRLPDALEIIAELGYEGVALTLDHQHLDPFSPGLAERVAQTAAQLERLGLGVVVETGARYVLDPWRKHEPTFLSAEGAELRARLIHDAVDVAVDLGGDAVHLWSGALPPGTSEDVAWERLVSGLAPVLEHAEEAGVRLAFEPEPGMFVSRLDGVRELRARMGDPAALVATVDVGHAVVNEDLPPHECIRAAGDLVAHVQIEDMRRGVHEHLEFGEGEVDVPASLRALLDIGYDGLVSVELTRHAHDAPAVARRSMEALRTALAAAEAAGPSTPSAHRS</sequence>
<dbReference type="Gene3D" id="3.20.20.150">
    <property type="entry name" value="Divalent-metal-dependent TIM barrel enzymes"/>
    <property type="match status" value="1"/>
</dbReference>
<dbReference type="EMBL" id="CP040899">
    <property type="protein sequence ID" value="QDB78445.1"/>
    <property type="molecule type" value="Genomic_DNA"/>
</dbReference>
<gene>
    <name evidence="3" type="ORF">FE251_02930</name>
</gene>
<dbReference type="SUPFAM" id="SSF51658">
    <property type="entry name" value="Xylose isomerase-like"/>
    <property type="match status" value="1"/>
</dbReference>
<protein>
    <submittedName>
        <fullName evidence="3">Sugar phosphate isomerase/epimerase</fullName>
    </submittedName>
</protein>
<evidence type="ECO:0000259" key="2">
    <source>
        <dbReference type="Pfam" id="PF01261"/>
    </source>
</evidence>
<keyword evidence="3" id="KW-0413">Isomerase</keyword>
<evidence type="ECO:0000313" key="4">
    <source>
        <dbReference type="Proteomes" id="UP000313948"/>
    </source>
</evidence>
<reference evidence="3 4" key="1">
    <citation type="submission" date="2019-05" db="EMBL/GenBank/DDBJ databases">
        <title>Georgenia *** sp. nov., and Georgenia *** sp. nov., isolated from the intestinal contents of plateau pika (Ochotona curzoniae) in the Qinghai-Tibet plateau of China.</title>
        <authorList>
            <person name="Tian Z."/>
        </authorList>
    </citation>
    <scope>NUCLEOTIDE SEQUENCE [LARGE SCALE GENOMIC DNA]</scope>
    <source>
        <strain evidence="3 4">Z294</strain>
    </source>
</reference>
<dbReference type="InterPro" id="IPR036237">
    <property type="entry name" value="Xyl_isomerase-like_sf"/>
</dbReference>
<dbReference type="PANTHER" id="PTHR12110:SF52">
    <property type="entry name" value="XYLOSE ISOMERASE"/>
    <property type="match status" value="1"/>
</dbReference>
<dbReference type="PANTHER" id="PTHR12110">
    <property type="entry name" value="HYDROXYPYRUVATE ISOMERASE"/>
    <property type="match status" value="1"/>
</dbReference>
<dbReference type="InterPro" id="IPR050312">
    <property type="entry name" value="IolE/XylAMocC-like"/>
</dbReference>
<evidence type="ECO:0000256" key="1">
    <source>
        <dbReference type="ARBA" id="ARBA00023277"/>
    </source>
</evidence>
<name>A0ABX5VPH6_9MICO</name>
<dbReference type="InterPro" id="IPR013022">
    <property type="entry name" value="Xyl_isomerase-like_TIM-brl"/>
</dbReference>
<organism evidence="3 4">
    <name type="scientific">Georgenia wutianyii</name>
    <dbReference type="NCBI Taxonomy" id="2585135"/>
    <lineage>
        <taxon>Bacteria</taxon>
        <taxon>Bacillati</taxon>
        <taxon>Actinomycetota</taxon>
        <taxon>Actinomycetes</taxon>
        <taxon>Micrococcales</taxon>
        <taxon>Bogoriellaceae</taxon>
        <taxon>Georgenia</taxon>
    </lineage>
</organism>
<dbReference type="RefSeq" id="WP_139947786.1">
    <property type="nucleotide sequence ID" value="NZ_CP040899.1"/>
</dbReference>
<dbReference type="Proteomes" id="UP000313948">
    <property type="component" value="Chromosome"/>
</dbReference>